<organism evidence="5 6">
    <name type="scientific">Elysia marginata</name>
    <dbReference type="NCBI Taxonomy" id="1093978"/>
    <lineage>
        <taxon>Eukaryota</taxon>
        <taxon>Metazoa</taxon>
        <taxon>Spiralia</taxon>
        <taxon>Lophotrochozoa</taxon>
        <taxon>Mollusca</taxon>
        <taxon>Gastropoda</taxon>
        <taxon>Heterobranchia</taxon>
        <taxon>Euthyneura</taxon>
        <taxon>Panpulmonata</taxon>
        <taxon>Sacoglossa</taxon>
        <taxon>Placobranchoidea</taxon>
        <taxon>Plakobranchidae</taxon>
        <taxon>Elysia</taxon>
    </lineage>
</organism>
<keyword evidence="2 5" id="KW-0675">Receptor</keyword>
<dbReference type="PANTHER" id="PTHR10519">
    <property type="entry name" value="GABA-B RECEPTOR"/>
    <property type="match status" value="1"/>
</dbReference>
<keyword evidence="1" id="KW-0297">G-protein coupled receptor</keyword>
<dbReference type="InterPro" id="IPR002455">
    <property type="entry name" value="GPCR3_GABA-B"/>
</dbReference>
<dbReference type="Proteomes" id="UP000762676">
    <property type="component" value="Unassembled WGS sequence"/>
</dbReference>
<gene>
    <name evidence="5" type="ORF">ElyMa_000298700</name>
</gene>
<comment type="caution">
    <text evidence="5">The sequence shown here is derived from an EMBL/GenBank/DDBJ whole genome shotgun (WGS) entry which is preliminary data.</text>
</comment>
<name>A0AAV4FAF3_9GAST</name>
<evidence type="ECO:0000256" key="2">
    <source>
        <dbReference type="ARBA" id="ARBA00023170"/>
    </source>
</evidence>
<evidence type="ECO:0000256" key="3">
    <source>
        <dbReference type="ARBA" id="ARBA00023180"/>
    </source>
</evidence>
<dbReference type="GO" id="GO:0007214">
    <property type="term" value="P:gamma-aminobutyric acid signaling pathway"/>
    <property type="evidence" value="ECO:0007669"/>
    <property type="project" value="TreeGrafter"/>
</dbReference>
<dbReference type="GO" id="GO:0004965">
    <property type="term" value="F:G protein-coupled GABA receptor activity"/>
    <property type="evidence" value="ECO:0007669"/>
    <property type="project" value="InterPro"/>
</dbReference>
<evidence type="ECO:0000313" key="5">
    <source>
        <dbReference type="EMBL" id="GFR69320.1"/>
    </source>
</evidence>
<proteinExistence type="predicted"/>
<feature type="non-terminal residue" evidence="5">
    <location>
        <position position="1"/>
    </location>
</feature>
<dbReference type="EMBL" id="BMAT01000607">
    <property type="protein sequence ID" value="GFR69320.1"/>
    <property type="molecule type" value="Genomic_DNA"/>
</dbReference>
<keyword evidence="4" id="KW-0807">Transducer</keyword>
<keyword evidence="3" id="KW-0325">Glycoprotein</keyword>
<dbReference type="GO" id="GO:0038039">
    <property type="term" value="C:G protein-coupled receptor heterodimeric complex"/>
    <property type="evidence" value="ECO:0007669"/>
    <property type="project" value="TreeGrafter"/>
</dbReference>
<feature type="non-terminal residue" evidence="5">
    <location>
        <position position="64"/>
    </location>
</feature>
<sequence length="64" mass="7681">AYKEKLYGKKYVWFIIGWYPDNWYKVKDDRHNCTVEQLEEALEGHFTTEAIILHQEPSMTEVGM</sequence>
<dbReference type="AlphaFoldDB" id="A0AAV4FAF3"/>
<evidence type="ECO:0000313" key="6">
    <source>
        <dbReference type="Proteomes" id="UP000762676"/>
    </source>
</evidence>
<keyword evidence="6" id="KW-1185">Reference proteome</keyword>
<dbReference type="PANTHER" id="PTHR10519:SF77">
    <property type="entry name" value="GAMMA-AMINOBUTYRIC ACID TYPE B RECEPTOR SUBUNIT 1"/>
    <property type="match status" value="1"/>
</dbReference>
<protein>
    <submittedName>
        <fullName evidence="5">Gamma-aminobutyric acid type B receptor subunit 1-like</fullName>
    </submittedName>
</protein>
<accession>A0AAV4FAF3</accession>
<reference evidence="5 6" key="1">
    <citation type="journal article" date="2021" name="Elife">
        <title>Chloroplast acquisition without the gene transfer in kleptoplastic sea slugs, Plakobranchus ocellatus.</title>
        <authorList>
            <person name="Maeda T."/>
            <person name="Takahashi S."/>
            <person name="Yoshida T."/>
            <person name="Shimamura S."/>
            <person name="Takaki Y."/>
            <person name="Nagai Y."/>
            <person name="Toyoda A."/>
            <person name="Suzuki Y."/>
            <person name="Arimoto A."/>
            <person name="Ishii H."/>
            <person name="Satoh N."/>
            <person name="Nishiyama T."/>
            <person name="Hasebe M."/>
            <person name="Maruyama T."/>
            <person name="Minagawa J."/>
            <person name="Obokata J."/>
            <person name="Shigenobu S."/>
        </authorList>
    </citation>
    <scope>NUCLEOTIDE SEQUENCE [LARGE SCALE GENOMIC DNA]</scope>
</reference>
<evidence type="ECO:0000256" key="1">
    <source>
        <dbReference type="ARBA" id="ARBA00023040"/>
    </source>
</evidence>
<evidence type="ECO:0000256" key="4">
    <source>
        <dbReference type="ARBA" id="ARBA00023224"/>
    </source>
</evidence>
<dbReference type="Gene3D" id="3.40.50.2300">
    <property type="match status" value="1"/>
</dbReference>